<dbReference type="PANTHER" id="PTHR21162">
    <property type="entry name" value="P53 AND DNA DAMAGE-REGULATED PROTEIN"/>
    <property type="match status" value="1"/>
</dbReference>
<dbReference type="CTD" id="81572"/>
<dbReference type="KEGG" id="pmoo:119587170"/>
<name>A0A1S5SIE1_PENMO</name>
<dbReference type="GeneID" id="119587170"/>
<keyword evidence="3" id="KW-0143">Chaperone</keyword>
<dbReference type="PANTHER" id="PTHR21162:SF0">
    <property type="entry name" value="P53 AND DNA DAMAGE-REGULATED PROTEIN 1"/>
    <property type="match status" value="1"/>
</dbReference>
<comment type="subcellular location">
    <subcellularLocation>
        <location evidence="1">Cytoplasm</location>
    </subcellularLocation>
</comment>
<dbReference type="SUPFAM" id="SSF46579">
    <property type="entry name" value="Prefoldin"/>
    <property type="match status" value="1"/>
</dbReference>
<protein>
    <submittedName>
        <fullName evidence="5">p53 and DNA damage-regulated protein 1</fullName>
    </submittedName>
</protein>
<dbReference type="RefSeq" id="XP_037791864.1">
    <property type="nucleotide sequence ID" value="XM_037935936.1"/>
</dbReference>
<dbReference type="CDD" id="cd22860">
    <property type="entry name" value="PDRG1"/>
    <property type="match status" value="1"/>
</dbReference>
<proteinExistence type="evidence at transcript level"/>
<dbReference type="InterPro" id="IPR030482">
    <property type="entry name" value="PDRG1"/>
</dbReference>
<feature type="coiled-coil region" evidence="4">
    <location>
        <begin position="77"/>
        <end position="111"/>
    </location>
</feature>
<evidence type="ECO:0000256" key="4">
    <source>
        <dbReference type="SAM" id="Coils"/>
    </source>
</evidence>
<dbReference type="InterPro" id="IPR009053">
    <property type="entry name" value="Prefoldin"/>
</dbReference>
<evidence type="ECO:0000313" key="5">
    <source>
        <dbReference type="EMBL" id="APL97140.1"/>
    </source>
</evidence>
<reference evidence="5" key="1">
    <citation type="journal article" date="2017" name="Genet. Mol. Biol.">
        <title>Molecular cloning, characterization and expression analysis of a novel PDRG1 gene from black tiger shrimp (Penaeus monodon).</title>
        <authorList>
            <person name="Zhao C."/>
            <person name="Dai W."/>
            <person name="Qiu L."/>
        </authorList>
    </citation>
    <scope>NUCLEOTIDE SEQUENCE</scope>
</reference>
<evidence type="ECO:0000256" key="2">
    <source>
        <dbReference type="ARBA" id="ARBA00022490"/>
    </source>
</evidence>
<keyword evidence="4" id="KW-0175">Coiled coil</keyword>
<dbReference type="RefSeq" id="XP_037791865.1">
    <property type="nucleotide sequence ID" value="XM_037935937.1"/>
</dbReference>
<dbReference type="EMBL" id="KX156929">
    <property type="protein sequence ID" value="APL97140.1"/>
    <property type="molecule type" value="mRNA"/>
</dbReference>
<evidence type="ECO:0000256" key="3">
    <source>
        <dbReference type="ARBA" id="ARBA00023186"/>
    </source>
</evidence>
<organism evidence="5">
    <name type="scientific">Penaeus monodon</name>
    <name type="common">Giant tiger prawn</name>
    <dbReference type="NCBI Taxonomy" id="6687"/>
    <lineage>
        <taxon>Eukaryota</taxon>
        <taxon>Metazoa</taxon>
        <taxon>Ecdysozoa</taxon>
        <taxon>Arthropoda</taxon>
        <taxon>Crustacea</taxon>
        <taxon>Multicrustacea</taxon>
        <taxon>Malacostraca</taxon>
        <taxon>Eumalacostraca</taxon>
        <taxon>Eucarida</taxon>
        <taxon>Decapoda</taxon>
        <taxon>Dendrobranchiata</taxon>
        <taxon>Penaeoidea</taxon>
        <taxon>Penaeidae</taxon>
        <taxon>Penaeus</taxon>
    </lineage>
</organism>
<dbReference type="GO" id="GO:0005737">
    <property type="term" value="C:cytoplasm"/>
    <property type="evidence" value="ECO:0007669"/>
    <property type="project" value="UniProtKB-SubCell"/>
</dbReference>
<dbReference type="Gene3D" id="1.10.287.370">
    <property type="match status" value="1"/>
</dbReference>
<accession>A0A1S5SIE1</accession>
<dbReference type="OrthoDB" id="20282at2759"/>
<dbReference type="AlphaFoldDB" id="A0A1S5SIE1"/>
<keyword evidence="2" id="KW-0963">Cytoplasm</keyword>
<sequence>MAVSPERIQQQLEEVEAAAEDVISDRQEIVTLDRRRNTNREALRQLKTNKLASQSTGNKSWICVGNMFLKLPNTVVVDCIEKEQKQLDTEINNLRNGLRSKVNHLNDLEAKQNTVGTNLKPLSQDEWKAVKQVLGR</sequence>
<evidence type="ECO:0000256" key="1">
    <source>
        <dbReference type="ARBA" id="ARBA00004496"/>
    </source>
</evidence>